<feature type="transmembrane region" description="Helical" evidence="1">
    <location>
        <begin position="128"/>
        <end position="147"/>
    </location>
</feature>
<protein>
    <submittedName>
        <fullName evidence="2">Membrane protein</fullName>
    </submittedName>
</protein>
<keyword evidence="1" id="KW-0472">Membrane</keyword>
<gene>
    <name evidence="2" type="ORF">DV20_37240</name>
</gene>
<feature type="transmembrane region" description="Helical" evidence="1">
    <location>
        <begin position="103"/>
        <end position="121"/>
    </location>
</feature>
<keyword evidence="1" id="KW-0812">Transmembrane</keyword>
<dbReference type="STRING" id="287986.DV20_37240"/>
<evidence type="ECO:0000313" key="3">
    <source>
        <dbReference type="Proteomes" id="UP000027345"/>
    </source>
</evidence>
<feature type="transmembrane region" description="Helical" evidence="1">
    <location>
        <begin position="73"/>
        <end position="97"/>
    </location>
</feature>
<name>A0A066TZJ3_9PSEU</name>
<feature type="transmembrane region" description="Helical" evidence="1">
    <location>
        <begin position="159"/>
        <end position="178"/>
    </location>
</feature>
<feature type="transmembrane region" description="Helical" evidence="1">
    <location>
        <begin position="43"/>
        <end position="61"/>
    </location>
</feature>
<dbReference type="Proteomes" id="UP000027345">
    <property type="component" value="Unassembled WGS sequence"/>
</dbReference>
<proteinExistence type="predicted"/>
<evidence type="ECO:0000313" key="2">
    <source>
        <dbReference type="EMBL" id="KDN17279.1"/>
    </source>
</evidence>
<accession>A0A066TZJ3</accession>
<dbReference type="AlphaFoldDB" id="A0A066TZJ3"/>
<keyword evidence="3" id="KW-1185">Reference proteome</keyword>
<reference evidence="2 3" key="1">
    <citation type="submission" date="2014-05" db="EMBL/GenBank/DDBJ databases">
        <title>Draft genome sequence of Amycolatopsis rifamycinica DSM 46095.</title>
        <authorList>
            <person name="Lal R."/>
            <person name="Saxena A."/>
            <person name="Kumari R."/>
            <person name="Mukherjee U."/>
            <person name="Singh P."/>
            <person name="Sangwan N."/>
            <person name="Mahato N.K."/>
        </authorList>
    </citation>
    <scope>NUCLEOTIDE SEQUENCE [LARGE SCALE GENOMIC DNA]</scope>
    <source>
        <strain evidence="2 3">DSM 46095</strain>
    </source>
</reference>
<feature type="transmembrane region" description="Helical" evidence="1">
    <location>
        <begin position="19"/>
        <end position="37"/>
    </location>
</feature>
<dbReference type="RefSeq" id="WP_043787943.1">
    <property type="nucleotide sequence ID" value="NZ_JMQI01000074.1"/>
</dbReference>
<evidence type="ECO:0000256" key="1">
    <source>
        <dbReference type="SAM" id="Phobius"/>
    </source>
</evidence>
<dbReference type="EMBL" id="JMQI01000074">
    <property type="protein sequence ID" value="KDN17279.1"/>
    <property type="molecule type" value="Genomic_DNA"/>
</dbReference>
<keyword evidence="1" id="KW-1133">Transmembrane helix</keyword>
<comment type="caution">
    <text evidence="2">The sequence shown here is derived from an EMBL/GenBank/DDBJ whole genome shotgun (WGS) entry which is preliminary data.</text>
</comment>
<sequence length="186" mass="18961">MTTNTAPAAGLAEPLRRLYFVRFAFALVWAGLLFATASSLGPVSIALLVLYPLFDVLAAVLDARSAKTGRPIAALYANVAISLLAAGGLAVAASSGIPGVLRVWGTWAIVAGVVQLVVGVARRGLGGQWPMILSGAISVVAGTSFLLQATKDGASLTALAGYATLGGVFFLVSALRLGRQRGVQPQ</sequence>
<dbReference type="OrthoDB" id="960912at2"/>
<organism evidence="2 3">
    <name type="scientific">Amycolatopsis rifamycinica</name>
    <dbReference type="NCBI Taxonomy" id="287986"/>
    <lineage>
        <taxon>Bacteria</taxon>
        <taxon>Bacillati</taxon>
        <taxon>Actinomycetota</taxon>
        <taxon>Actinomycetes</taxon>
        <taxon>Pseudonocardiales</taxon>
        <taxon>Pseudonocardiaceae</taxon>
        <taxon>Amycolatopsis</taxon>
    </lineage>
</organism>
<dbReference type="eggNOG" id="ENOG502ZBW7">
    <property type="taxonomic scope" value="Bacteria"/>
</dbReference>